<comment type="caution">
    <text evidence="2">The sequence shown here is derived from an EMBL/GenBank/DDBJ whole genome shotgun (WGS) entry which is preliminary data.</text>
</comment>
<gene>
    <name evidence="2" type="ORF">PIB30_091118</name>
</gene>
<dbReference type="EMBL" id="JASCZI010273660">
    <property type="protein sequence ID" value="MED6225169.1"/>
    <property type="molecule type" value="Genomic_DNA"/>
</dbReference>
<proteinExistence type="predicted"/>
<reference evidence="2 3" key="1">
    <citation type="journal article" date="2023" name="Plants (Basel)">
        <title>Bridging the Gap: Combining Genomics and Transcriptomics Approaches to Understand Stylosanthes scabra, an Orphan Legume from the Brazilian Caatinga.</title>
        <authorList>
            <person name="Ferreira-Neto J.R.C."/>
            <person name="da Silva M.D."/>
            <person name="Binneck E."/>
            <person name="de Melo N.F."/>
            <person name="da Silva R.H."/>
            <person name="de Melo A.L.T.M."/>
            <person name="Pandolfi V."/>
            <person name="Bustamante F.O."/>
            <person name="Brasileiro-Vidal A.C."/>
            <person name="Benko-Iseppon A.M."/>
        </authorList>
    </citation>
    <scope>NUCLEOTIDE SEQUENCE [LARGE SCALE GENOMIC DNA]</scope>
    <source>
        <tissue evidence="2">Leaves</tissue>
    </source>
</reference>
<evidence type="ECO:0000313" key="3">
    <source>
        <dbReference type="Proteomes" id="UP001341840"/>
    </source>
</evidence>
<feature type="coiled-coil region" evidence="1">
    <location>
        <begin position="61"/>
        <end position="95"/>
    </location>
</feature>
<dbReference type="Proteomes" id="UP001341840">
    <property type="component" value="Unassembled WGS sequence"/>
</dbReference>
<protein>
    <submittedName>
        <fullName evidence="2">Uncharacterized protein</fullName>
    </submittedName>
</protein>
<keyword evidence="3" id="KW-1185">Reference proteome</keyword>
<accession>A0ABU6ZT61</accession>
<sequence>ALPWLRCSSAGLQGGRTTSASSWNSGGWYLKGTHSNAQVNRIFELSEKKSIKNVSKLASVIEIKDDETNALKKRIENLEKQLKEYHEREGVLESKVIKLEAKIKSKVDHGYDMFILDFDRAVSQVKLIMPKADLSPMNVTKVVVNGVMVDDDVQSMLRSML</sequence>
<evidence type="ECO:0000256" key="1">
    <source>
        <dbReference type="SAM" id="Coils"/>
    </source>
</evidence>
<keyword evidence="1" id="KW-0175">Coiled coil</keyword>
<name>A0ABU6ZT61_9FABA</name>
<organism evidence="2 3">
    <name type="scientific">Stylosanthes scabra</name>
    <dbReference type="NCBI Taxonomy" id="79078"/>
    <lineage>
        <taxon>Eukaryota</taxon>
        <taxon>Viridiplantae</taxon>
        <taxon>Streptophyta</taxon>
        <taxon>Embryophyta</taxon>
        <taxon>Tracheophyta</taxon>
        <taxon>Spermatophyta</taxon>
        <taxon>Magnoliopsida</taxon>
        <taxon>eudicotyledons</taxon>
        <taxon>Gunneridae</taxon>
        <taxon>Pentapetalae</taxon>
        <taxon>rosids</taxon>
        <taxon>fabids</taxon>
        <taxon>Fabales</taxon>
        <taxon>Fabaceae</taxon>
        <taxon>Papilionoideae</taxon>
        <taxon>50 kb inversion clade</taxon>
        <taxon>dalbergioids sensu lato</taxon>
        <taxon>Dalbergieae</taxon>
        <taxon>Pterocarpus clade</taxon>
        <taxon>Stylosanthes</taxon>
    </lineage>
</organism>
<evidence type="ECO:0000313" key="2">
    <source>
        <dbReference type="EMBL" id="MED6225169.1"/>
    </source>
</evidence>
<feature type="non-terminal residue" evidence="2">
    <location>
        <position position="161"/>
    </location>
</feature>
<feature type="non-terminal residue" evidence="2">
    <location>
        <position position="1"/>
    </location>
</feature>